<evidence type="ECO:0000313" key="2">
    <source>
        <dbReference type="Proteomes" id="UP000094669"/>
    </source>
</evidence>
<protein>
    <recommendedName>
        <fullName evidence="3">Outer membrane protein</fullName>
    </recommendedName>
</protein>
<proteinExistence type="predicted"/>
<keyword evidence="2" id="KW-1185">Reference proteome</keyword>
<dbReference type="EMBL" id="MCRM02000034">
    <property type="protein sequence ID" value="PNV72249.1"/>
    <property type="molecule type" value="Genomic_DNA"/>
</dbReference>
<sequence length="610" mass="68257">MKIQTPTVDLQSLTFFRVNSIRRSRSFGKYLMQGMRKRIRLTILIYEKLIKYLVHNTSARTIRLLSAVLLVGSSSVFAQTEKKPATEATTIIPAIKDTGPLESKWYDRVEFSGFVDVYYMYNNNPLQGNSVDTTRAFETNNKNFAINAVSLVTHKTAEKSSPWGFRVDFQNGQNNAFQETPYTTSNQIYNMNMLKQAYVSFFFPVLKGMTLDVGKMATHIGYELLESMNNPNYSIGAIFQNTIPFIHTGARLTTQMNDNWSGTLYLYNSGQGTGYLAPTGTTLTDTTHSPYVEAYTQHKSIGTQIKGQLIENKLAIIWNTIYSQDFPNGRMDATNTLLANYANTGNINIPADPNITPNPIAPTAPRAKYSKDYWAMSHTVLSITPTDRIQIDLDYTWSQKAGIDANAGLNQQRYNPNNTITATNIALGYVTSENVKSIYNAYGIFSKFKINETWGVNVRYEYLDDKLNNGALNTFAPNAFGTNGINNYISSYQLASDTAVANAILSANPRLNALLSSPNGLQAIGAQGYTSAASWVMAQLDPTNYKHYNGANNYGQYRTFTVTPVWNFTENILIKLDIRRDWSLGKQFVDAQGHRRSDQIGFTLGVVAKF</sequence>
<dbReference type="InterPro" id="IPR011486">
    <property type="entry name" value="BBP2"/>
</dbReference>
<gene>
    <name evidence="1" type="ORF">BES34_019860</name>
</gene>
<dbReference type="RefSeq" id="WP_010412452.1">
    <property type="nucleotide sequence ID" value="NZ_MCRM02000034.1"/>
</dbReference>
<reference evidence="1" key="1">
    <citation type="submission" date="2018-01" db="EMBL/GenBank/DDBJ databases">
        <title>Genomic characterization of Leptospira inadai serogroup Lyme isolated from captured rat in Brazil and comparative analysis with human reference strain.</title>
        <authorList>
            <person name="Moreno L.Z."/>
            <person name="Loureiro A.P."/>
            <person name="Miraglia F."/>
            <person name="Kremer F.S."/>
            <person name="Eslabao M.R."/>
            <person name="Dellagostin O.A."/>
            <person name="Lilenbaum W."/>
            <person name="Moreno A.M."/>
        </authorList>
    </citation>
    <scope>NUCLEOTIDE SEQUENCE [LARGE SCALE GENOMIC DNA]</scope>
    <source>
        <strain evidence="1">M34/99</strain>
    </source>
</reference>
<evidence type="ECO:0008006" key="3">
    <source>
        <dbReference type="Google" id="ProtNLM"/>
    </source>
</evidence>
<comment type="caution">
    <text evidence="1">The sequence shown here is derived from an EMBL/GenBank/DDBJ whole genome shotgun (WGS) entry which is preliminary data.</text>
</comment>
<evidence type="ECO:0000313" key="1">
    <source>
        <dbReference type="EMBL" id="PNV72249.1"/>
    </source>
</evidence>
<dbReference type="Pfam" id="PF07642">
    <property type="entry name" value="BBP2"/>
    <property type="match status" value="1"/>
</dbReference>
<dbReference type="Proteomes" id="UP000094669">
    <property type="component" value="Unassembled WGS sequence"/>
</dbReference>
<accession>A0ABX4YDE3</accession>
<organism evidence="1 2">
    <name type="scientific">Leptospira inadai serovar Lyme</name>
    <dbReference type="NCBI Taxonomy" id="293084"/>
    <lineage>
        <taxon>Bacteria</taxon>
        <taxon>Pseudomonadati</taxon>
        <taxon>Spirochaetota</taxon>
        <taxon>Spirochaetia</taxon>
        <taxon>Leptospirales</taxon>
        <taxon>Leptospiraceae</taxon>
        <taxon>Leptospira</taxon>
    </lineage>
</organism>
<name>A0ABX4YDE3_9LEPT</name>